<comment type="similarity">
    <text evidence="4">Belongs to the TRAFAC class dynamin-like GTPase superfamily. GB1/RHD3 GTPase family.</text>
</comment>
<evidence type="ECO:0000256" key="2">
    <source>
        <dbReference type="ARBA" id="ARBA00022801"/>
    </source>
</evidence>
<dbReference type="InterPro" id="IPR015894">
    <property type="entry name" value="Guanylate-bd_N"/>
</dbReference>
<gene>
    <name evidence="7" type="ORF">C4D60_Mb05t02920</name>
</gene>
<dbReference type="Proteomes" id="UP000317650">
    <property type="component" value="Chromosome 5"/>
</dbReference>
<dbReference type="InterPro" id="IPR003191">
    <property type="entry name" value="Guanylate-bd/ATL_C"/>
</dbReference>
<keyword evidence="3" id="KW-0342">GTP-binding</keyword>
<dbReference type="InterPro" id="IPR027417">
    <property type="entry name" value="P-loop_NTPase"/>
</dbReference>
<dbReference type="InterPro" id="IPR030386">
    <property type="entry name" value="G_GB1_RHD3_dom"/>
</dbReference>
<evidence type="ECO:0000313" key="7">
    <source>
        <dbReference type="EMBL" id="THU65369.1"/>
    </source>
</evidence>
<dbReference type="GO" id="GO:0003924">
    <property type="term" value="F:GTPase activity"/>
    <property type="evidence" value="ECO:0007669"/>
    <property type="project" value="InterPro"/>
</dbReference>
<feature type="transmembrane region" description="Helical" evidence="5">
    <location>
        <begin position="588"/>
        <end position="605"/>
    </location>
</feature>
<dbReference type="Gene3D" id="3.40.50.300">
    <property type="entry name" value="P-loop containing nucleotide triphosphate hydrolases"/>
    <property type="match status" value="1"/>
</dbReference>
<feature type="domain" description="GB1/RHD3-type G" evidence="6">
    <location>
        <begin position="137"/>
        <end position="250"/>
    </location>
</feature>
<proteinExistence type="inferred from homology"/>
<evidence type="ECO:0000259" key="6">
    <source>
        <dbReference type="PROSITE" id="PS51715"/>
    </source>
</evidence>
<dbReference type="Pfam" id="PF02841">
    <property type="entry name" value="GBP_C"/>
    <property type="match status" value="1"/>
</dbReference>
<keyword evidence="8" id="KW-1185">Reference proteome</keyword>
<dbReference type="CDD" id="cd01851">
    <property type="entry name" value="GBP"/>
    <property type="match status" value="1"/>
</dbReference>
<organism evidence="7 8">
    <name type="scientific">Musa balbisiana</name>
    <name type="common">Banana</name>
    <dbReference type="NCBI Taxonomy" id="52838"/>
    <lineage>
        <taxon>Eukaryota</taxon>
        <taxon>Viridiplantae</taxon>
        <taxon>Streptophyta</taxon>
        <taxon>Embryophyta</taxon>
        <taxon>Tracheophyta</taxon>
        <taxon>Spermatophyta</taxon>
        <taxon>Magnoliopsida</taxon>
        <taxon>Liliopsida</taxon>
        <taxon>Zingiberales</taxon>
        <taxon>Musaceae</taxon>
        <taxon>Musa</taxon>
    </lineage>
</organism>
<evidence type="ECO:0000256" key="3">
    <source>
        <dbReference type="ARBA" id="ARBA00023134"/>
    </source>
</evidence>
<protein>
    <recommendedName>
        <fullName evidence="6">GB1/RHD3-type G domain-containing protein</fullName>
    </recommendedName>
</protein>
<feature type="transmembrane region" description="Helical" evidence="5">
    <location>
        <begin position="50"/>
        <end position="72"/>
    </location>
</feature>
<accession>A0A4S8JTA3</accession>
<reference evidence="7 8" key="1">
    <citation type="journal article" date="2019" name="Nat. Plants">
        <title>Genome sequencing of Musa balbisiana reveals subgenome evolution and function divergence in polyploid bananas.</title>
        <authorList>
            <person name="Yao X."/>
        </authorList>
    </citation>
    <scope>NUCLEOTIDE SEQUENCE [LARGE SCALE GENOMIC DNA]</scope>
    <source>
        <strain evidence="8">cv. DH-PKW</strain>
        <tissue evidence="7">Leaves</tissue>
    </source>
</reference>
<keyword evidence="2" id="KW-0378">Hydrolase</keyword>
<keyword evidence="5" id="KW-0812">Transmembrane</keyword>
<dbReference type="SUPFAM" id="SSF52540">
    <property type="entry name" value="P-loop containing nucleoside triphosphate hydrolases"/>
    <property type="match status" value="1"/>
</dbReference>
<evidence type="ECO:0000256" key="5">
    <source>
        <dbReference type="SAM" id="Phobius"/>
    </source>
</evidence>
<keyword evidence="5" id="KW-0472">Membrane</keyword>
<dbReference type="PANTHER" id="PTHR10751">
    <property type="entry name" value="GUANYLATE BINDING PROTEIN"/>
    <property type="match status" value="1"/>
</dbReference>
<dbReference type="FunFam" id="3.40.50.300:FF:001063">
    <property type="entry name" value="Guanylate-binding family protein"/>
    <property type="match status" value="1"/>
</dbReference>
<comment type="caution">
    <text evidence="7">The sequence shown here is derived from an EMBL/GenBank/DDBJ whole genome shotgun (WGS) entry which is preliminary data.</text>
</comment>
<dbReference type="AlphaFoldDB" id="A0A4S8JTA3"/>
<evidence type="ECO:0000313" key="8">
    <source>
        <dbReference type="Proteomes" id="UP000317650"/>
    </source>
</evidence>
<dbReference type="EMBL" id="PYDT01000003">
    <property type="protein sequence ID" value="THU65369.1"/>
    <property type="molecule type" value="Genomic_DNA"/>
</dbReference>
<dbReference type="GO" id="GO:0005525">
    <property type="term" value="F:GTP binding"/>
    <property type="evidence" value="ECO:0007669"/>
    <property type="project" value="UniProtKB-KW"/>
</dbReference>
<dbReference type="FunFam" id="1.20.1000.10:FF:000002">
    <property type="entry name" value="Guanylate-binding family protein"/>
    <property type="match status" value="1"/>
</dbReference>
<evidence type="ECO:0000256" key="1">
    <source>
        <dbReference type="ARBA" id="ARBA00022741"/>
    </source>
</evidence>
<feature type="transmembrane region" description="Helical" evidence="5">
    <location>
        <begin position="611"/>
        <end position="629"/>
    </location>
</feature>
<keyword evidence="5" id="KW-1133">Transmembrane helix</keyword>
<dbReference type="PROSITE" id="PS51715">
    <property type="entry name" value="G_GB1_RHD3"/>
    <property type="match status" value="1"/>
</dbReference>
<dbReference type="STRING" id="52838.A0A4S8JTA3"/>
<sequence length="657" mass="75379">MERRGELVVIAYLSEETPTQTFPYPSIADSLSDLQTEGGKRCLRRSRWRYFLLELFVEAALLIWELGGIRWMRSGIRRLNERDGGVPAGLGVLGGDLGLVLRIRFFFWPGGFPPSPDSEHTKLRLSREGLEAIQRITTPIAAVAVIGPYRSGKSFLLNQLLSLSCDEGFGVGHMRDTKTKGIWVWGTPVELDIDGTKVSVLYLDTEGFESVGKSNVYDDRIFALATVMSSVLIYNLPETIREADISRLSFAVEIAEEFYGRVKGQDVAFEPAKLLWLIQRDFLQGKSVQEMVNEALRRIPNNNGDRNIDQVNQIRDSLAIMGDNSTAFSLPQPHLQRTKLCDMKDTELDQLYVKRREQLKKLVATIVRPKVVQGKPLNGKDFVAFLEQILEALNKGEIPSTGSIVEVFNKVILDHCLKLYSQRMDILRLPVQENRLQEVHDKSKAEAKKLFDQQHFGRHHAERSVLKLDDEIQKVYRTFLLANEYHSSKLCEARYTECEDKMDHLQVMRLPSMAKFNAGFLQCNQTFERDCVGPSKETYKQKMLKMLGKSRSLFIKDYNQRLSNWLVTFSLIVAIVGRFIIKFILLEISGWLMFIFLETYTRMFWSSESLWAIPIGILLLVLLVYWRCYGRRKHGSRSLLPLYNSRQKAGSNRPRTD</sequence>
<evidence type="ECO:0000256" key="4">
    <source>
        <dbReference type="PROSITE-ProRule" id="PRU01052"/>
    </source>
</evidence>
<name>A0A4S8JTA3_MUSBA</name>
<dbReference type="InterPro" id="IPR036543">
    <property type="entry name" value="Guanylate-bd_C_sf"/>
</dbReference>
<dbReference type="SUPFAM" id="SSF48340">
    <property type="entry name" value="Interferon-induced guanylate-binding protein 1 (GBP1), C-terminal domain"/>
    <property type="match status" value="1"/>
</dbReference>
<dbReference type="Gene3D" id="1.20.1000.10">
    <property type="entry name" value="Guanylate-binding protein, C-terminal domain"/>
    <property type="match status" value="1"/>
</dbReference>
<keyword evidence="1" id="KW-0547">Nucleotide-binding</keyword>
<dbReference type="Pfam" id="PF02263">
    <property type="entry name" value="GBP"/>
    <property type="match status" value="1"/>
</dbReference>
<feature type="transmembrane region" description="Helical" evidence="5">
    <location>
        <begin position="562"/>
        <end position="581"/>
    </location>
</feature>